<dbReference type="InterPro" id="IPR011004">
    <property type="entry name" value="Trimer_LpxA-like_sf"/>
</dbReference>
<evidence type="ECO:0000256" key="1">
    <source>
        <dbReference type="ARBA" id="ARBA00007274"/>
    </source>
</evidence>
<dbReference type="Gene3D" id="2.160.10.10">
    <property type="entry name" value="Hexapeptide repeat proteins"/>
    <property type="match status" value="2"/>
</dbReference>
<dbReference type="CDD" id="cd00208">
    <property type="entry name" value="LbetaH"/>
    <property type="match status" value="1"/>
</dbReference>
<keyword evidence="4 5" id="KW-0012">Acyltransferase</keyword>
<keyword evidence="3" id="KW-0677">Repeat</keyword>
<dbReference type="PROSITE" id="PS00101">
    <property type="entry name" value="HEXAPEP_TRANSFERASES"/>
    <property type="match status" value="1"/>
</dbReference>
<dbReference type="GO" id="GO:0005829">
    <property type="term" value="C:cytosol"/>
    <property type="evidence" value="ECO:0007669"/>
    <property type="project" value="TreeGrafter"/>
</dbReference>
<dbReference type="PANTHER" id="PTHR23416:SF23">
    <property type="entry name" value="ACETYLTRANSFERASE C18B11.09C-RELATED"/>
    <property type="match status" value="1"/>
</dbReference>
<keyword evidence="2" id="KW-0808">Transferase</keyword>
<evidence type="ECO:0000256" key="2">
    <source>
        <dbReference type="ARBA" id="ARBA00022679"/>
    </source>
</evidence>
<sequence>MRDYQEQHKRRLSYMPWLYYRLKPKHLAWAKPWQDALQQELCELETITLGENVFIAPGAQLFAEPGRDIVIGDNTFIAADTVIHGPVTLGAGVSINHHCTLDGGRAGITIGDNSRLAPYCHLFAFNHGTDPERLIREQPVSSQGITLKQDVWLGSHTGVTDGVTLGVGAVVGMNSVVTRDLAAGAKVAGNPARIIGER</sequence>
<keyword evidence="6" id="KW-1185">Reference proteome</keyword>
<dbReference type="Pfam" id="PF00132">
    <property type="entry name" value="Hexapep"/>
    <property type="match status" value="1"/>
</dbReference>
<evidence type="ECO:0000256" key="3">
    <source>
        <dbReference type="ARBA" id="ARBA00022737"/>
    </source>
</evidence>
<dbReference type="CDD" id="cd04647">
    <property type="entry name" value="LbH_MAT_like"/>
    <property type="match status" value="1"/>
</dbReference>
<accession>A0A9X2HYN1</accession>
<dbReference type="Proteomes" id="UP001139319">
    <property type="component" value="Unassembled WGS sequence"/>
</dbReference>
<proteinExistence type="inferred from homology"/>
<protein>
    <submittedName>
        <fullName evidence="5">Acyltransferase</fullName>
    </submittedName>
</protein>
<comment type="similarity">
    <text evidence="1">Belongs to the transferase hexapeptide repeat family.</text>
</comment>
<dbReference type="InterPro" id="IPR018357">
    <property type="entry name" value="Hexapep_transf_CS"/>
</dbReference>
<name>A0A9X2HYN1_9GAMM</name>
<dbReference type="PANTHER" id="PTHR23416">
    <property type="entry name" value="SIALIC ACID SYNTHASE-RELATED"/>
    <property type="match status" value="1"/>
</dbReference>
<dbReference type="RefSeq" id="WP_253967158.1">
    <property type="nucleotide sequence ID" value="NZ_JAMFTH010000001.1"/>
</dbReference>
<reference evidence="5" key="2">
    <citation type="submission" date="2023-01" db="EMBL/GenBank/DDBJ databases">
        <title>Gilvimarinus xylanilyticus HB14 isolated from Caulerpa lentillifera aquaculture base in Hainan, China.</title>
        <authorList>
            <person name="Zhang Y.-J."/>
        </authorList>
    </citation>
    <scope>NUCLEOTIDE SEQUENCE</scope>
    <source>
        <strain evidence="5">HB14</strain>
    </source>
</reference>
<organism evidence="5 6">
    <name type="scientific">Gilvimarinus xylanilyticus</name>
    <dbReference type="NCBI Taxonomy" id="2944139"/>
    <lineage>
        <taxon>Bacteria</taxon>
        <taxon>Pseudomonadati</taxon>
        <taxon>Pseudomonadota</taxon>
        <taxon>Gammaproteobacteria</taxon>
        <taxon>Cellvibrionales</taxon>
        <taxon>Cellvibrionaceae</taxon>
        <taxon>Gilvimarinus</taxon>
    </lineage>
</organism>
<dbReference type="SUPFAM" id="SSF51161">
    <property type="entry name" value="Trimeric LpxA-like enzymes"/>
    <property type="match status" value="1"/>
</dbReference>
<dbReference type="GO" id="GO:0008374">
    <property type="term" value="F:O-acyltransferase activity"/>
    <property type="evidence" value="ECO:0007669"/>
    <property type="project" value="TreeGrafter"/>
</dbReference>
<evidence type="ECO:0000313" key="6">
    <source>
        <dbReference type="Proteomes" id="UP001139319"/>
    </source>
</evidence>
<evidence type="ECO:0000313" key="5">
    <source>
        <dbReference type="EMBL" id="MCP8898891.1"/>
    </source>
</evidence>
<comment type="caution">
    <text evidence="5">The sequence shown here is derived from an EMBL/GenBank/DDBJ whole genome shotgun (WGS) entry which is preliminary data.</text>
</comment>
<dbReference type="InterPro" id="IPR001451">
    <property type="entry name" value="Hexapep"/>
</dbReference>
<evidence type="ECO:0000256" key="4">
    <source>
        <dbReference type="ARBA" id="ARBA00023315"/>
    </source>
</evidence>
<dbReference type="EMBL" id="JAMFTH010000001">
    <property type="protein sequence ID" value="MCP8898891.1"/>
    <property type="molecule type" value="Genomic_DNA"/>
</dbReference>
<dbReference type="InterPro" id="IPR051159">
    <property type="entry name" value="Hexapeptide_acetyltransf"/>
</dbReference>
<dbReference type="Pfam" id="PF14602">
    <property type="entry name" value="Hexapep_2"/>
    <property type="match status" value="1"/>
</dbReference>
<gene>
    <name evidence="5" type="ORF">M6D89_06225</name>
</gene>
<reference evidence="5" key="1">
    <citation type="submission" date="2022-05" db="EMBL/GenBank/DDBJ databases">
        <authorList>
            <person name="Sun H.-N."/>
        </authorList>
    </citation>
    <scope>NUCLEOTIDE SEQUENCE</scope>
    <source>
        <strain evidence="5">HB14</strain>
    </source>
</reference>
<dbReference type="AlphaFoldDB" id="A0A9X2HYN1"/>